<keyword evidence="2" id="KW-1185">Reference proteome</keyword>
<dbReference type="InterPro" id="IPR025345">
    <property type="entry name" value="DUF4249"/>
</dbReference>
<organism evidence="1 2">
    <name type="scientific">Deminuibacter soli</name>
    <dbReference type="NCBI Taxonomy" id="2291815"/>
    <lineage>
        <taxon>Bacteria</taxon>
        <taxon>Pseudomonadati</taxon>
        <taxon>Bacteroidota</taxon>
        <taxon>Chitinophagia</taxon>
        <taxon>Chitinophagales</taxon>
        <taxon>Chitinophagaceae</taxon>
        <taxon>Deminuibacter</taxon>
    </lineage>
</organism>
<dbReference type="RefSeq" id="WP_116848522.1">
    <property type="nucleotide sequence ID" value="NZ_QTJU01000006.1"/>
</dbReference>
<dbReference type="PROSITE" id="PS51257">
    <property type="entry name" value="PROKAR_LIPOPROTEIN"/>
    <property type="match status" value="1"/>
</dbReference>
<gene>
    <name evidence="1" type="ORF">DXN05_16775</name>
</gene>
<name>A0A3E1NGV6_9BACT</name>
<dbReference type="EMBL" id="QTJU01000006">
    <property type="protein sequence ID" value="RFM27117.1"/>
    <property type="molecule type" value="Genomic_DNA"/>
</dbReference>
<comment type="caution">
    <text evidence="1">The sequence shown here is derived from an EMBL/GenBank/DDBJ whole genome shotgun (WGS) entry which is preliminary data.</text>
</comment>
<dbReference type="Pfam" id="PF14054">
    <property type="entry name" value="DUF4249"/>
    <property type="match status" value="1"/>
</dbReference>
<reference evidence="1 2" key="1">
    <citation type="submission" date="2018-08" db="EMBL/GenBank/DDBJ databases">
        <title>Chitinophagaceae sp. K23C18032701, a novel bacterium isolated from forest soil.</title>
        <authorList>
            <person name="Wang C."/>
        </authorList>
    </citation>
    <scope>NUCLEOTIDE SEQUENCE [LARGE SCALE GENOMIC DNA]</scope>
    <source>
        <strain evidence="1 2">K23C18032701</strain>
    </source>
</reference>
<proteinExistence type="predicted"/>
<evidence type="ECO:0000313" key="2">
    <source>
        <dbReference type="Proteomes" id="UP000261284"/>
    </source>
</evidence>
<dbReference type="AlphaFoldDB" id="A0A3E1NGV6"/>
<accession>A0A3E1NGV6</accession>
<evidence type="ECO:0000313" key="1">
    <source>
        <dbReference type="EMBL" id="RFM27117.1"/>
    </source>
</evidence>
<dbReference type="Proteomes" id="UP000261284">
    <property type="component" value="Unassembled WGS sequence"/>
</dbReference>
<protein>
    <submittedName>
        <fullName evidence="1">DUF4249 domain-containing protein</fullName>
    </submittedName>
</protein>
<dbReference type="OrthoDB" id="647456at2"/>
<sequence>MLKKGFWLAYLIAFTACEKTVHLVPDHQSQLLVVDGTIESGMPPQVILTRSFSYFDTITAAQLQQSYVHNARVSISDGNQNYPLTEYNYTLMGQVFWYYAPAQTSYFNGRAGRQYTLHIEVDSQQYTAVTTVPPLAKTLDSLWWKPAPNAKDSESVVLWGRFTDPAGFGNYVRYYTRTNSESFYAGLPSVFDDELTDGTTYNLQIDRGYNRGLQLNIISDNYGVFMHGDTVTVKLSNINKATYDFWRTWDYDYQTNGNPFSSPIKVLGNVSNNALGAFCGYTSQYQTLIIPK</sequence>